<name>A0ACA9QUN2_9GLOM</name>
<proteinExistence type="predicted"/>
<protein>
    <submittedName>
        <fullName evidence="1">15333_t:CDS:1</fullName>
    </submittedName>
</protein>
<dbReference type="EMBL" id="CAJVQC010037970">
    <property type="protein sequence ID" value="CAG8765052.1"/>
    <property type="molecule type" value="Genomic_DNA"/>
</dbReference>
<accession>A0ACA9QUN2</accession>
<comment type="caution">
    <text evidence="1">The sequence shown here is derived from an EMBL/GenBank/DDBJ whole genome shotgun (WGS) entry which is preliminary data.</text>
</comment>
<evidence type="ECO:0000313" key="1">
    <source>
        <dbReference type="EMBL" id="CAG8765052.1"/>
    </source>
</evidence>
<sequence>MNLQNSGGAHNNNNGQPTETWRDESGQPTATQQPRGLSHIMEQQSVSIEESTNPVQGNYPPTPIINNLIVQNPVTQNEERWPEIYQ</sequence>
<dbReference type="Proteomes" id="UP000789920">
    <property type="component" value="Unassembled WGS sequence"/>
</dbReference>
<keyword evidence="2" id="KW-1185">Reference proteome</keyword>
<gene>
    <name evidence="1" type="ORF">RPERSI_LOCUS15692</name>
</gene>
<evidence type="ECO:0000313" key="2">
    <source>
        <dbReference type="Proteomes" id="UP000789920"/>
    </source>
</evidence>
<feature type="non-terminal residue" evidence="1">
    <location>
        <position position="86"/>
    </location>
</feature>
<reference evidence="1" key="1">
    <citation type="submission" date="2021-06" db="EMBL/GenBank/DDBJ databases">
        <authorList>
            <person name="Kallberg Y."/>
            <person name="Tangrot J."/>
            <person name="Rosling A."/>
        </authorList>
    </citation>
    <scope>NUCLEOTIDE SEQUENCE</scope>
    <source>
        <strain evidence="1">MA461A</strain>
    </source>
</reference>
<organism evidence="1 2">
    <name type="scientific">Racocetra persica</name>
    <dbReference type="NCBI Taxonomy" id="160502"/>
    <lineage>
        <taxon>Eukaryota</taxon>
        <taxon>Fungi</taxon>
        <taxon>Fungi incertae sedis</taxon>
        <taxon>Mucoromycota</taxon>
        <taxon>Glomeromycotina</taxon>
        <taxon>Glomeromycetes</taxon>
        <taxon>Diversisporales</taxon>
        <taxon>Gigasporaceae</taxon>
        <taxon>Racocetra</taxon>
    </lineage>
</organism>